<accession>A0A015IT95</accession>
<organism evidence="2 3">
    <name type="scientific">Rhizophagus irregularis (strain DAOM 197198w)</name>
    <name type="common">Glomus intraradices</name>
    <dbReference type="NCBI Taxonomy" id="1432141"/>
    <lineage>
        <taxon>Eukaryota</taxon>
        <taxon>Fungi</taxon>
        <taxon>Fungi incertae sedis</taxon>
        <taxon>Mucoromycota</taxon>
        <taxon>Glomeromycotina</taxon>
        <taxon>Glomeromycetes</taxon>
        <taxon>Glomerales</taxon>
        <taxon>Glomeraceae</taxon>
        <taxon>Rhizophagus</taxon>
    </lineage>
</organism>
<dbReference type="InterPro" id="IPR001245">
    <property type="entry name" value="Ser-Thr/Tyr_kinase_cat_dom"/>
</dbReference>
<dbReference type="SUPFAM" id="SSF56112">
    <property type="entry name" value="Protein kinase-like (PK-like)"/>
    <property type="match status" value="1"/>
</dbReference>
<comment type="caution">
    <text evidence="2">The sequence shown here is derived from an EMBL/GenBank/DDBJ whole genome shotgun (WGS) entry which is preliminary data.</text>
</comment>
<dbReference type="HOGENOM" id="CLU_000288_7_34_1"/>
<name>A0A015IT95_RHIIW</name>
<dbReference type="Pfam" id="PF07714">
    <property type="entry name" value="PK_Tyr_Ser-Thr"/>
    <property type="match status" value="1"/>
</dbReference>
<evidence type="ECO:0000313" key="2">
    <source>
        <dbReference type="EMBL" id="EXX57500.1"/>
    </source>
</evidence>
<sequence>MPNIRYELIYELSMKAYMSIDYNIYNDIHKQNEFHEQTFLSNKSLTDDEKTEIIKILYQFYDRNKIIYNSGTKRVCENCNQECFATSFCEYCVRNYLKENFSNWTSENDDIDNLIQKCQMETFMPNKVIEWIPYNNFKNINYLTKGGFSEIYTADWIDGYYEEWDFKNQQLVRNGTQEVILKRLDDAESINRTWFEEAKSHLTIGNKWVDIVRCFGLTKDPLNGNYMLVMRKMDMDLRKYLQQKHNQLTWKERIKIISEITNALYRIVKENAIHRDLHSGNILYLRYLDYWLIGDLGFCGPADKSSKSIYGNLPYIAPEIIAGSEYTFASDIYSIAMLMWEVSSGQPPFINYEHDYSLAMRIINGMRPKIVPETPLEYKLLMKQCWNADPLKRPNIKTYRKQIREIHLSYQNMENELLKPKVYKPNGLETNSTNSRLFSSNIYKFENLPEPKNATEGIVAYYLL</sequence>
<dbReference type="Gene3D" id="1.10.510.10">
    <property type="entry name" value="Transferase(Phosphotransferase) domain 1"/>
    <property type="match status" value="1"/>
</dbReference>
<dbReference type="InterPro" id="IPR051681">
    <property type="entry name" value="Ser/Thr_Kinases-Pseudokinases"/>
</dbReference>
<reference evidence="2 3" key="1">
    <citation type="submission" date="2014-02" db="EMBL/GenBank/DDBJ databases">
        <title>Single nucleus genome sequencing reveals high similarity among nuclei of an endomycorrhizal fungus.</title>
        <authorList>
            <person name="Lin K."/>
            <person name="Geurts R."/>
            <person name="Zhang Z."/>
            <person name="Limpens E."/>
            <person name="Saunders D.G."/>
            <person name="Mu D."/>
            <person name="Pang E."/>
            <person name="Cao H."/>
            <person name="Cha H."/>
            <person name="Lin T."/>
            <person name="Zhou Q."/>
            <person name="Shang Y."/>
            <person name="Li Y."/>
            <person name="Ivanov S."/>
            <person name="Sharma T."/>
            <person name="Velzen R.V."/>
            <person name="Ruijter N.D."/>
            <person name="Aanen D.K."/>
            <person name="Win J."/>
            <person name="Kamoun S."/>
            <person name="Bisseling T."/>
            <person name="Huang S."/>
        </authorList>
    </citation>
    <scope>NUCLEOTIDE SEQUENCE [LARGE SCALE GENOMIC DNA]</scope>
    <source>
        <strain evidence="3">DAOM197198w</strain>
    </source>
</reference>
<dbReference type="InterPro" id="IPR000719">
    <property type="entry name" value="Prot_kinase_dom"/>
</dbReference>
<feature type="domain" description="Protein kinase" evidence="1">
    <location>
        <begin position="137"/>
        <end position="410"/>
    </location>
</feature>
<keyword evidence="3" id="KW-1185">Reference proteome</keyword>
<dbReference type="EMBL" id="JEMT01027353">
    <property type="protein sequence ID" value="EXX57500.1"/>
    <property type="molecule type" value="Genomic_DNA"/>
</dbReference>
<proteinExistence type="predicted"/>
<evidence type="ECO:0000313" key="3">
    <source>
        <dbReference type="Proteomes" id="UP000022910"/>
    </source>
</evidence>
<dbReference type="Proteomes" id="UP000022910">
    <property type="component" value="Unassembled WGS sequence"/>
</dbReference>
<evidence type="ECO:0000259" key="1">
    <source>
        <dbReference type="PROSITE" id="PS50011"/>
    </source>
</evidence>
<dbReference type="GO" id="GO:0004674">
    <property type="term" value="F:protein serine/threonine kinase activity"/>
    <property type="evidence" value="ECO:0007669"/>
    <property type="project" value="TreeGrafter"/>
</dbReference>
<dbReference type="InterPro" id="IPR011009">
    <property type="entry name" value="Kinase-like_dom_sf"/>
</dbReference>
<gene>
    <name evidence="2" type="ORF">RirG_206530</name>
</gene>
<protein>
    <submittedName>
        <fullName evidence="2">Cla4p</fullName>
    </submittedName>
</protein>
<dbReference type="AlphaFoldDB" id="A0A015IT95"/>
<dbReference type="PANTHER" id="PTHR44329">
    <property type="entry name" value="SERINE/THREONINE-PROTEIN KINASE TNNI3K-RELATED"/>
    <property type="match status" value="1"/>
</dbReference>
<dbReference type="GO" id="GO:0005524">
    <property type="term" value="F:ATP binding"/>
    <property type="evidence" value="ECO:0007669"/>
    <property type="project" value="InterPro"/>
</dbReference>
<dbReference type="PROSITE" id="PS50011">
    <property type="entry name" value="PROTEIN_KINASE_DOM"/>
    <property type="match status" value="1"/>
</dbReference>